<sequence>MKLTHESIEKKTEEKQTQGIESLTPKEFTFDLEELDGNRAMVLVSACAVGFASVACASCSAA</sequence>
<gene>
    <name evidence="2" type="ORF">KSF_047010</name>
</gene>
<organism evidence="2 3">
    <name type="scientific">Reticulibacter mediterranei</name>
    <dbReference type="NCBI Taxonomy" id="2778369"/>
    <lineage>
        <taxon>Bacteria</taxon>
        <taxon>Bacillati</taxon>
        <taxon>Chloroflexota</taxon>
        <taxon>Ktedonobacteria</taxon>
        <taxon>Ktedonobacterales</taxon>
        <taxon>Reticulibacteraceae</taxon>
        <taxon>Reticulibacter</taxon>
    </lineage>
</organism>
<evidence type="ECO:0000313" key="2">
    <source>
        <dbReference type="EMBL" id="GHO94653.1"/>
    </source>
</evidence>
<evidence type="ECO:0000256" key="1">
    <source>
        <dbReference type="SAM" id="MobiDB-lite"/>
    </source>
</evidence>
<keyword evidence="3" id="KW-1185">Reference proteome</keyword>
<dbReference type="Proteomes" id="UP000597444">
    <property type="component" value="Unassembled WGS sequence"/>
</dbReference>
<reference evidence="2" key="1">
    <citation type="submission" date="2020-10" db="EMBL/GenBank/DDBJ databases">
        <title>Taxonomic study of unclassified bacteria belonging to the class Ktedonobacteria.</title>
        <authorList>
            <person name="Yabe S."/>
            <person name="Wang C.M."/>
            <person name="Zheng Y."/>
            <person name="Sakai Y."/>
            <person name="Cavaletti L."/>
            <person name="Monciardini P."/>
            <person name="Donadio S."/>
        </authorList>
    </citation>
    <scope>NUCLEOTIDE SEQUENCE</scope>
    <source>
        <strain evidence="2">ID150040</strain>
    </source>
</reference>
<name>A0A8J3IJ74_9CHLR</name>
<evidence type="ECO:0000313" key="3">
    <source>
        <dbReference type="Proteomes" id="UP000597444"/>
    </source>
</evidence>
<feature type="compositionally biased region" description="Basic and acidic residues" evidence="1">
    <location>
        <begin position="1"/>
        <end position="16"/>
    </location>
</feature>
<accession>A0A8J3IJ74</accession>
<dbReference type="AlphaFoldDB" id="A0A8J3IJ74"/>
<proteinExistence type="predicted"/>
<comment type="caution">
    <text evidence="2">The sequence shown here is derived from an EMBL/GenBank/DDBJ whole genome shotgun (WGS) entry which is preliminary data.</text>
</comment>
<dbReference type="RefSeq" id="WP_220205368.1">
    <property type="nucleotide sequence ID" value="NZ_BNJK01000001.1"/>
</dbReference>
<dbReference type="EMBL" id="BNJK01000001">
    <property type="protein sequence ID" value="GHO94653.1"/>
    <property type="molecule type" value="Genomic_DNA"/>
</dbReference>
<feature type="region of interest" description="Disordered" evidence="1">
    <location>
        <begin position="1"/>
        <end position="23"/>
    </location>
</feature>
<protein>
    <submittedName>
        <fullName evidence="2">Uncharacterized protein</fullName>
    </submittedName>
</protein>